<keyword evidence="4" id="KW-0175">Coiled coil</keyword>
<dbReference type="InterPro" id="IPR050469">
    <property type="entry name" value="Diguanylate_Cyclase"/>
</dbReference>
<dbReference type="RefSeq" id="WP_052394606.1">
    <property type="nucleotide sequence ID" value="NZ_JACHET010000001.1"/>
</dbReference>
<dbReference type="Gene3D" id="3.30.70.270">
    <property type="match status" value="1"/>
</dbReference>
<dbReference type="Pfam" id="PF17149">
    <property type="entry name" value="CHASE5"/>
    <property type="match status" value="1"/>
</dbReference>
<dbReference type="InterPro" id="IPR003660">
    <property type="entry name" value="HAMP_dom"/>
</dbReference>
<reference evidence="8 9" key="1">
    <citation type="submission" date="2020-08" db="EMBL/GenBank/DDBJ databases">
        <title>Genomic Encyclopedia of Type Strains, Phase IV (KMG-IV): sequencing the most valuable type-strain genomes for metagenomic binning, comparative biology and taxonomic classification.</title>
        <authorList>
            <person name="Goeker M."/>
        </authorList>
    </citation>
    <scope>NUCLEOTIDE SEQUENCE [LARGE SCALE GENOMIC DNA]</scope>
    <source>
        <strain evidence="8 9">DSM 107085</strain>
    </source>
</reference>
<dbReference type="GO" id="GO:0016020">
    <property type="term" value="C:membrane"/>
    <property type="evidence" value="ECO:0007669"/>
    <property type="project" value="InterPro"/>
</dbReference>
<feature type="transmembrane region" description="Helical" evidence="5">
    <location>
        <begin position="149"/>
        <end position="167"/>
    </location>
</feature>
<evidence type="ECO:0000256" key="3">
    <source>
        <dbReference type="ARBA" id="ARBA00034247"/>
    </source>
</evidence>
<dbReference type="GO" id="GO:0007165">
    <property type="term" value="P:signal transduction"/>
    <property type="evidence" value="ECO:0007669"/>
    <property type="project" value="InterPro"/>
</dbReference>
<keyword evidence="5" id="KW-0812">Transmembrane</keyword>
<dbReference type="PROSITE" id="PS50885">
    <property type="entry name" value="HAMP"/>
    <property type="match status" value="1"/>
</dbReference>
<feature type="domain" description="HAMP" evidence="6">
    <location>
        <begin position="169"/>
        <end position="227"/>
    </location>
</feature>
<dbReference type="InterPro" id="IPR029787">
    <property type="entry name" value="Nucleotide_cyclase"/>
</dbReference>
<dbReference type="SMART" id="SM00267">
    <property type="entry name" value="GGDEF"/>
    <property type="match status" value="1"/>
</dbReference>
<keyword evidence="5" id="KW-1133">Transmembrane helix</keyword>
<evidence type="ECO:0000256" key="1">
    <source>
        <dbReference type="ARBA" id="ARBA00001946"/>
    </source>
</evidence>
<feature type="domain" description="GGDEF" evidence="7">
    <location>
        <begin position="302"/>
        <end position="436"/>
    </location>
</feature>
<evidence type="ECO:0000256" key="2">
    <source>
        <dbReference type="ARBA" id="ARBA00012528"/>
    </source>
</evidence>
<evidence type="ECO:0000259" key="6">
    <source>
        <dbReference type="PROSITE" id="PS50885"/>
    </source>
</evidence>
<gene>
    <name evidence="8" type="ORF">HNQ86_001690</name>
</gene>
<sequence length="440" mass="49466">MNPRATPRRSISLRLTAATVLLGMLVAVAVTALQVRAIYRNQVTAARAQLDEIQQSLLPSLEASLWQVDDGSTRLLLNALIHTPGIGYVQLDSEGRRLTRGKADVSALVERSYPLTHDDGQRFDLGTLRVVIDDRIAMARMHNAIVRELLTTIAAMLSMSVLLLLLFRRQVTRRLQIMADYASTLDFERLHTPLKLAQDRPHKRPDELDQVAQALDQMRVRMLDNLAVRVRHENELTLHRERLESLVQARTAALEEKTRQLEEKSRELEMLANTDGLTGVFSRRHFFTLFEQELARARRGGATMTVLMLDVDHFKHINDTYGHAAGDRVLVRIAETCRRELRRIDTLGRLGGEEFAALLPRSNRAAAAVTAERLRSVIAALSVDSEQGEAIRFTVSIGVAELTHPDESADALIERADAQLYRAKRNGRNRVCVDETPSTD</sequence>
<comment type="catalytic activity">
    <reaction evidence="3">
        <text>2 GTP = 3',3'-c-di-GMP + 2 diphosphate</text>
        <dbReference type="Rhea" id="RHEA:24898"/>
        <dbReference type="ChEBI" id="CHEBI:33019"/>
        <dbReference type="ChEBI" id="CHEBI:37565"/>
        <dbReference type="ChEBI" id="CHEBI:58805"/>
        <dbReference type="EC" id="2.7.7.65"/>
    </reaction>
</comment>
<dbReference type="InterPro" id="IPR043128">
    <property type="entry name" value="Rev_trsase/Diguanyl_cyclase"/>
</dbReference>
<dbReference type="Pfam" id="PF00990">
    <property type="entry name" value="GGDEF"/>
    <property type="match status" value="1"/>
</dbReference>
<dbReference type="GO" id="GO:0052621">
    <property type="term" value="F:diguanylate cyclase activity"/>
    <property type="evidence" value="ECO:0007669"/>
    <property type="project" value="UniProtKB-EC"/>
</dbReference>
<dbReference type="Pfam" id="PF00672">
    <property type="entry name" value="HAMP"/>
    <property type="match status" value="1"/>
</dbReference>
<dbReference type="OrthoDB" id="8807260at2"/>
<dbReference type="CDD" id="cd01949">
    <property type="entry name" value="GGDEF"/>
    <property type="match status" value="1"/>
</dbReference>
<evidence type="ECO:0000259" key="7">
    <source>
        <dbReference type="PROSITE" id="PS50887"/>
    </source>
</evidence>
<evidence type="ECO:0000313" key="9">
    <source>
        <dbReference type="Proteomes" id="UP000560000"/>
    </source>
</evidence>
<evidence type="ECO:0000256" key="5">
    <source>
        <dbReference type="SAM" id="Phobius"/>
    </source>
</evidence>
<comment type="cofactor">
    <cofactor evidence="1">
        <name>Mg(2+)</name>
        <dbReference type="ChEBI" id="CHEBI:18420"/>
    </cofactor>
</comment>
<evidence type="ECO:0000313" key="8">
    <source>
        <dbReference type="EMBL" id="MBB6184345.1"/>
    </source>
</evidence>
<dbReference type="EC" id="2.7.7.65" evidence="2"/>
<keyword evidence="5" id="KW-0472">Membrane</keyword>
<dbReference type="NCBIfam" id="TIGR00254">
    <property type="entry name" value="GGDEF"/>
    <property type="match status" value="1"/>
</dbReference>
<feature type="coiled-coil region" evidence="4">
    <location>
        <begin position="229"/>
        <end position="274"/>
    </location>
</feature>
<dbReference type="InterPro" id="IPR033414">
    <property type="entry name" value="Sensor_dom"/>
</dbReference>
<dbReference type="AlphaFoldDB" id="A0A841KH12"/>
<dbReference type="PANTHER" id="PTHR45138">
    <property type="entry name" value="REGULATORY COMPONENTS OF SENSORY TRANSDUCTION SYSTEM"/>
    <property type="match status" value="1"/>
</dbReference>
<dbReference type="Proteomes" id="UP000560000">
    <property type="component" value="Unassembled WGS sequence"/>
</dbReference>
<comment type="caution">
    <text evidence="8">The sequence shown here is derived from an EMBL/GenBank/DDBJ whole genome shotgun (WGS) entry which is preliminary data.</text>
</comment>
<dbReference type="InterPro" id="IPR000160">
    <property type="entry name" value="GGDEF_dom"/>
</dbReference>
<dbReference type="PANTHER" id="PTHR45138:SF9">
    <property type="entry name" value="DIGUANYLATE CYCLASE DGCM-RELATED"/>
    <property type="match status" value="1"/>
</dbReference>
<dbReference type="PROSITE" id="PS50887">
    <property type="entry name" value="GGDEF"/>
    <property type="match status" value="1"/>
</dbReference>
<name>A0A841KH12_9GAMM</name>
<evidence type="ECO:0000256" key="4">
    <source>
        <dbReference type="SAM" id="Coils"/>
    </source>
</evidence>
<dbReference type="FunFam" id="3.30.70.270:FF:000001">
    <property type="entry name" value="Diguanylate cyclase domain protein"/>
    <property type="match status" value="1"/>
</dbReference>
<dbReference type="SUPFAM" id="SSF55073">
    <property type="entry name" value="Nucleotide cyclase"/>
    <property type="match status" value="1"/>
</dbReference>
<organism evidence="8 9">
    <name type="scientific">Oleiagrimonas soli</name>
    <dbReference type="NCBI Taxonomy" id="1543381"/>
    <lineage>
        <taxon>Bacteria</taxon>
        <taxon>Pseudomonadati</taxon>
        <taxon>Pseudomonadota</taxon>
        <taxon>Gammaproteobacteria</taxon>
        <taxon>Lysobacterales</taxon>
        <taxon>Rhodanobacteraceae</taxon>
        <taxon>Oleiagrimonas</taxon>
    </lineage>
</organism>
<proteinExistence type="predicted"/>
<protein>
    <recommendedName>
        <fullName evidence="2">diguanylate cyclase</fullName>
        <ecNumber evidence="2">2.7.7.65</ecNumber>
    </recommendedName>
</protein>
<accession>A0A841KH12</accession>
<dbReference type="Gene3D" id="6.10.340.10">
    <property type="match status" value="1"/>
</dbReference>
<dbReference type="EMBL" id="JACHET010000001">
    <property type="protein sequence ID" value="MBB6184345.1"/>
    <property type="molecule type" value="Genomic_DNA"/>
</dbReference>